<dbReference type="PANTHER" id="PTHR10815">
    <property type="entry name" value="METHYLATED-DNA--PROTEIN-CYSTEINE METHYLTRANSFERASE"/>
    <property type="match status" value="1"/>
</dbReference>
<feature type="domain" description="Methylguanine DNA methyltransferase ribonuclease-like" evidence="11">
    <location>
        <begin position="3"/>
        <end position="82"/>
    </location>
</feature>
<keyword evidence="6 9" id="KW-0227">DNA damage</keyword>
<protein>
    <recommendedName>
        <fullName evidence="9">Methylated-DNA--protein-cysteine methyltransferase</fullName>
        <ecNumber evidence="9">2.1.1.63</ecNumber>
    </recommendedName>
    <alternativeName>
        <fullName evidence="9">6-O-methylguanine-DNA methyltransferase</fullName>
        <shortName evidence="9">MGMT</shortName>
    </alternativeName>
    <alternativeName>
        <fullName evidence="9">O-6-methylguanine-DNA-alkyltransferase</fullName>
    </alternativeName>
</protein>
<dbReference type="FunFam" id="1.10.10.10:FF:000214">
    <property type="entry name" value="Methylated-DNA--protein-cysteine methyltransferase"/>
    <property type="match status" value="1"/>
</dbReference>
<keyword evidence="4 9" id="KW-0489">Methyltransferase</keyword>
<dbReference type="Pfam" id="PF02870">
    <property type="entry name" value="Methyltransf_1N"/>
    <property type="match status" value="1"/>
</dbReference>
<dbReference type="GO" id="GO:0032259">
    <property type="term" value="P:methylation"/>
    <property type="evidence" value="ECO:0007669"/>
    <property type="project" value="UniProtKB-KW"/>
</dbReference>
<feature type="domain" description="Methylated-DNA-[protein]-cysteine S-methyltransferase DNA binding" evidence="10">
    <location>
        <begin position="87"/>
        <end position="167"/>
    </location>
</feature>
<dbReference type="Proteomes" id="UP000306980">
    <property type="component" value="Unassembled WGS sequence"/>
</dbReference>
<comment type="miscellaneous">
    <text evidence="9">This enzyme catalyzes only one turnover and therefore is not strictly catalytic. According to one definition, an enzyme is a biocatalyst that acts repeatedly and over many reaction cycles.</text>
</comment>
<accession>A0A5S3QMI0</accession>
<dbReference type="GO" id="GO:0005737">
    <property type="term" value="C:cytoplasm"/>
    <property type="evidence" value="ECO:0007669"/>
    <property type="project" value="UniProtKB-SubCell"/>
</dbReference>
<name>A0A5S3QMI0_9BACI</name>
<reference evidence="12 13" key="1">
    <citation type="submission" date="2019-05" db="EMBL/GenBank/DDBJ databases">
        <title>Genomic analysis of Lentibacillus sp. NKC220-2.</title>
        <authorList>
            <person name="Oh Y.J."/>
        </authorList>
    </citation>
    <scope>NUCLEOTIDE SEQUENCE [LARGE SCALE GENOMIC DNA]</scope>
    <source>
        <strain evidence="12 13">NKC220-2</strain>
    </source>
</reference>
<dbReference type="SUPFAM" id="SSF46767">
    <property type="entry name" value="Methylated DNA-protein cysteine methyltransferase, C-terminal domain"/>
    <property type="match status" value="1"/>
</dbReference>
<comment type="catalytic activity">
    <reaction evidence="8 9">
        <text>a 6-O-methyl-2'-deoxyguanosine in DNA + L-cysteinyl-[protein] = S-methyl-L-cysteinyl-[protein] + a 2'-deoxyguanosine in DNA</text>
        <dbReference type="Rhea" id="RHEA:24000"/>
        <dbReference type="Rhea" id="RHEA-COMP:10131"/>
        <dbReference type="Rhea" id="RHEA-COMP:10132"/>
        <dbReference type="Rhea" id="RHEA-COMP:11367"/>
        <dbReference type="Rhea" id="RHEA-COMP:11368"/>
        <dbReference type="ChEBI" id="CHEBI:29950"/>
        <dbReference type="ChEBI" id="CHEBI:82612"/>
        <dbReference type="ChEBI" id="CHEBI:85445"/>
        <dbReference type="ChEBI" id="CHEBI:85448"/>
        <dbReference type="EC" id="2.1.1.63"/>
    </reaction>
</comment>
<evidence type="ECO:0000313" key="12">
    <source>
        <dbReference type="EMBL" id="TMN22989.1"/>
    </source>
</evidence>
<proteinExistence type="inferred from homology"/>
<dbReference type="PANTHER" id="PTHR10815:SF12">
    <property type="entry name" value="METHYLATED-DNA--PROTEIN-CYSTEINE METHYLTRANSFERASE, INDUCIBLE"/>
    <property type="match status" value="1"/>
</dbReference>
<evidence type="ECO:0000313" key="13">
    <source>
        <dbReference type="Proteomes" id="UP000306980"/>
    </source>
</evidence>
<dbReference type="GO" id="GO:0003908">
    <property type="term" value="F:methylated-DNA-[protein]-cysteine S-methyltransferase activity"/>
    <property type="evidence" value="ECO:0007669"/>
    <property type="project" value="UniProtKB-UniRule"/>
</dbReference>
<dbReference type="Gene3D" id="3.30.160.70">
    <property type="entry name" value="Methylated DNA-protein cysteine methyltransferase domain"/>
    <property type="match status" value="1"/>
</dbReference>
<dbReference type="Pfam" id="PF01035">
    <property type="entry name" value="DNA_binding_1"/>
    <property type="match status" value="1"/>
</dbReference>
<evidence type="ECO:0000256" key="4">
    <source>
        <dbReference type="ARBA" id="ARBA00022603"/>
    </source>
</evidence>
<dbReference type="InterPro" id="IPR036388">
    <property type="entry name" value="WH-like_DNA-bd_sf"/>
</dbReference>
<dbReference type="InterPro" id="IPR014048">
    <property type="entry name" value="MethylDNA_cys_MeTrfase_DNA-bd"/>
</dbReference>
<gene>
    <name evidence="12" type="ORF">FFL34_13555</name>
</gene>
<dbReference type="NCBIfam" id="TIGR00589">
    <property type="entry name" value="ogt"/>
    <property type="match status" value="1"/>
</dbReference>
<evidence type="ECO:0000256" key="3">
    <source>
        <dbReference type="ARBA" id="ARBA00022490"/>
    </source>
</evidence>
<evidence type="ECO:0000259" key="11">
    <source>
        <dbReference type="Pfam" id="PF02870"/>
    </source>
</evidence>
<dbReference type="OrthoDB" id="9802228at2"/>
<dbReference type="CDD" id="cd06445">
    <property type="entry name" value="ATase"/>
    <property type="match status" value="1"/>
</dbReference>
<sequence>MTLYYDQIDTPIGTMFVVSNGKAIVRIDYGSLRLMNNKLASWLKRYFPDSRLVHSPEQVKQAKHELLEYFQGTRKTFSFPFSFYGTPFQTQVWQALFNLLTYGETTAYKDIAQAIGNPKAVRAVGGAVNKNPISIVVPCHRVVGANGKMVGYGGGLDKKEFLLTLEKNHE</sequence>
<dbReference type="HAMAP" id="MF_00772">
    <property type="entry name" value="OGT"/>
    <property type="match status" value="1"/>
</dbReference>
<organism evidence="12 13">
    <name type="scientific">Lentibacillus cibarius</name>
    <dbReference type="NCBI Taxonomy" id="2583219"/>
    <lineage>
        <taxon>Bacteria</taxon>
        <taxon>Bacillati</taxon>
        <taxon>Bacillota</taxon>
        <taxon>Bacilli</taxon>
        <taxon>Bacillales</taxon>
        <taxon>Bacillaceae</taxon>
        <taxon>Lentibacillus</taxon>
    </lineage>
</organism>
<evidence type="ECO:0000256" key="7">
    <source>
        <dbReference type="ARBA" id="ARBA00023204"/>
    </source>
</evidence>
<evidence type="ECO:0000256" key="5">
    <source>
        <dbReference type="ARBA" id="ARBA00022679"/>
    </source>
</evidence>
<dbReference type="AlphaFoldDB" id="A0A5S3QMI0"/>
<evidence type="ECO:0000256" key="2">
    <source>
        <dbReference type="ARBA" id="ARBA00008711"/>
    </source>
</evidence>
<keyword evidence="5 9" id="KW-0808">Transferase</keyword>
<dbReference type="InterPro" id="IPR036217">
    <property type="entry name" value="MethylDNA_cys_MeTrfase_DNAb"/>
</dbReference>
<dbReference type="EC" id="2.1.1.63" evidence="9"/>
<comment type="similarity">
    <text evidence="2 9">Belongs to the MGMT family.</text>
</comment>
<dbReference type="SUPFAM" id="SSF53155">
    <property type="entry name" value="Methylated DNA-protein cysteine methyltransferase domain"/>
    <property type="match status" value="1"/>
</dbReference>
<dbReference type="RefSeq" id="WP_138603882.1">
    <property type="nucleotide sequence ID" value="NZ_VCIA01000001.1"/>
</dbReference>
<comment type="function">
    <text evidence="9">Involved in the cellular defense against the biological effects of O6-methylguanine (O6-MeG) and O4-methylthymine (O4-MeT) in DNA. Repairs the methylated nucleobase in DNA by stoichiometrically transferring the methyl group to a cysteine residue in the enzyme. This is a suicide reaction: the enzyme is irreversibly inactivated.</text>
</comment>
<comment type="caution">
    <text evidence="12">The sequence shown here is derived from an EMBL/GenBank/DDBJ whole genome shotgun (WGS) entry which is preliminary data.</text>
</comment>
<dbReference type="InterPro" id="IPR001497">
    <property type="entry name" value="MethylDNA_cys_MeTrfase_AS"/>
</dbReference>
<evidence type="ECO:0000259" key="10">
    <source>
        <dbReference type="Pfam" id="PF01035"/>
    </source>
</evidence>
<dbReference type="GO" id="GO:0006307">
    <property type="term" value="P:DNA alkylation repair"/>
    <property type="evidence" value="ECO:0007669"/>
    <property type="project" value="UniProtKB-UniRule"/>
</dbReference>
<dbReference type="InterPro" id="IPR036631">
    <property type="entry name" value="MGMT_N_sf"/>
</dbReference>
<dbReference type="PROSITE" id="PS00374">
    <property type="entry name" value="MGMT"/>
    <property type="match status" value="1"/>
</dbReference>
<feature type="active site" description="Nucleophile; methyl group acceptor" evidence="9">
    <location>
        <position position="139"/>
    </location>
</feature>
<evidence type="ECO:0000256" key="8">
    <source>
        <dbReference type="ARBA" id="ARBA00049348"/>
    </source>
</evidence>
<evidence type="ECO:0000256" key="9">
    <source>
        <dbReference type="HAMAP-Rule" id="MF_00772"/>
    </source>
</evidence>
<keyword evidence="3 9" id="KW-0963">Cytoplasm</keyword>
<evidence type="ECO:0000256" key="1">
    <source>
        <dbReference type="ARBA" id="ARBA00001286"/>
    </source>
</evidence>
<evidence type="ECO:0000256" key="6">
    <source>
        <dbReference type="ARBA" id="ARBA00022763"/>
    </source>
</evidence>
<comment type="subcellular location">
    <subcellularLocation>
        <location evidence="9">Cytoplasm</location>
    </subcellularLocation>
</comment>
<dbReference type="EMBL" id="VCIA01000001">
    <property type="protein sequence ID" value="TMN22989.1"/>
    <property type="molecule type" value="Genomic_DNA"/>
</dbReference>
<keyword evidence="7 9" id="KW-0234">DNA repair</keyword>
<comment type="catalytic activity">
    <reaction evidence="1 9">
        <text>a 4-O-methyl-thymidine in DNA + L-cysteinyl-[protein] = a thymidine in DNA + S-methyl-L-cysteinyl-[protein]</text>
        <dbReference type="Rhea" id="RHEA:53428"/>
        <dbReference type="Rhea" id="RHEA-COMP:10131"/>
        <dbReference type="Rhea" id="RHEA-COMP:10132"/>
        <dbReference type="Rhea" id="RHEA-COMP:13555"/>
        <dbReference type="Rhea" id="RHEA-COMP:13556"/>
        <dbReference type="ChEBI" id="CHEBI:29950"/>
        <dbReference type="ChEBI" id="CHEBI:82612"/>
        <dbReference type="ChEBI" id="CHEBI:137386"/>
        <dbReference type="ChEBI" id="CHEBI:137387"/>
        <dbReference type="EC" id="2.1.1.63"/>
    </reaction>
</comment>
<dbReference type="InterPro" id="IPR008332">
    <property type="entry name" value="MethylG_MeTrfase_N"/>
</dbReference>
<dbReference type="Gene3D" id="1.10.10.10">
    <property type="entry name" value="Winged helix-like DNA-binding domain superfamily/Winged helix DNA-binding domain"/>
    <property type="match status" value="1"/>
</dbReference>
<dbReference type="InterPro" id="IPR023546">
    <property type="entry name" value="MGMT"/>
</dbReference>